<dbReference type="AlphaFoldDB" id="A0A2Z7A035"/>
<organism evidence="2 3">
    <name type="scientific">Dorcoceras hygrometricum</name>
    <dbReference type="NCBI Taxonomy" id="472368"/>
    <lineage>
        <taxon>Eukaryota</taxon>
        <taxon>Viridiplantae</taxon>
        <taxon>Streptophyta</taxon>
        <taxon>Embryophyta</taxon>
        <taxon>Tracheophyta</taxon>
        <taxon>Spermatophyta</taxon>
        <taxon>Magnoliopsida</taxon>
        <taxon>eudicotyledons</taxon>
        <taxon>Gunneridae</taxon>
        <taxon>Pentapetalae</taxon>
        <taxon>asterids</taxon>
        <taxon>lamiids</taxon>
        <taxon>Lamiales</taxon>
        <taxon>Gesneriaceae</taxon>
        <taxon>Didymocarpoideae</taxon>
        <taxon>Trichosporeae</taxon>
        <taxon>Loxocarpinae</taxon>
        <taxon>Dorcoceras</taxon>
    </lineage>
</organism>
<sequence length="202" mass="21768">MASVAQGVVPLPVIAPTPVVTAAQPPAPKRKSRKRKLILSEGSDDENVEERIDVESVKVAGVNVEESIVKVSHVSAQVAPTTDEVDDIIGQILTETSKLTTDDTESGEQIFTETDVGDTVFGDSTADNPEELAQWLENYISEGAEQVNESESDRIQGTVDTVDDEQLFETANVEEAEGSKSPVVEKDMNIAVGSKHTEEELM</sequence>
<feature type="compositionally biased region" description="Basic residues" evidence="1">
    <location>
        <begin position="28"/>
        <end position="37"/>
    </location>
</feature>
<dbReference type="Proteomes" id="UP000250235">
    <property type="component" value="Unassembled WGS sequence"/>
</dbReference>
<keyword evidence="3" id="KW-1185">Reference proteome</keyword>
<reference evidence="2 3" key="1">
    <citation type="journal article" date="2015" name="Proc. Natl. Acad. Sci. U.S.A.">
        <title>The resurrection genome of Boea hygrometrica: A blueprint for survival of dehydration.</title>
        <authorList>
            <person name="Xiao L."/>
            <person name="Yang G."/>
            <person name="Zhang L."/>
            <person name="Yang X."/>
            <person name="Zhao S."/>
            <person name="Ji Z."/>
            <person name="Zhou Q."/>
            <person name="Hu M."/>
            <person name="Wang Y."/>
            <person name="Chen M."/>
            <person name="Xu Y."/>
            <person name="Jin H."/>
            <person name="Xiao X."/>
            <person name="Hu G."/>
            <person name="Bao F."/>
            <person name="Hu Y."/>
            <person name="Wan P."/>
            <person name="Li L."/>
            <person name="Deng X."/>
            <person name="Kuang T."/>
            <person name="Xiang C."/>
            <person name="Zhu J.K."/>
            <person name="Oliver M.J."/>
            <person name="He Y."/>
        </authorList>
    </citation>
    <scope>NUCLEOTIDE SEQUENCE [LARGE SCALE GENOMIC DNA]</scope>
    <source>
        <strain evidence="3">cv. XS01</strain>
    </source>
</reference>
<evidence type="ECO:0000256" key="1">
    <source>
        <dbReference type="SAM" id="MobiDB-lite"/>
    </source>
</evidence>
<dbReference type="EMBL" id="KV123567">
    <property type="protein sequence ID" value="KZT76423.1"/>
    <property type="molecule type" value="Genomic_DNA"/>
</dbReference>
<gene>
    <name evidence="2" type="ORF">F511_46554</name>
</gene>
<proteinExistence type="predicted"/>
<feature type="region of interest" description="Disordered" evidence="1">
    <location>
        <begin position="21"/>
        <end position="49"/>
    </location>
</feature>
<accession>A0A2Z7A035</accession>
<evidence type="ECO:0000313" key="2">
    <source>
        <dbReference type="EMBL" id="KZT76423.1"/>
    </source>
</evidence>
<name>A0A2Z7A035_9LAMI</name>
<protein>
    <submittedName>
        <fullName evidence="2">Uncharacterized protein</fullName>
    </submittedName>
</protein>
<evidence type="ECO:0000313" key="3">
    <source>
        <dbReference type="Proteomes" id="UP000250235"/>
    </source>
</evidence>